<accession>A0A4Q8QI05</accession>
<dbReference type="InterPro" id="IPR032808">
    <property type="entry name" value="DoxX"/>
</dbReference>
<evidence type="ECO:0000256" key="4">
    <source>
        <dbReference type="ARBA" id="ARBA00022692"/>
    </source>
</evidence>
<dbReference type="AlphaFoldDB" id="A0A4Q8QI05"/>
<keyword evidence="4 7" id="KW-0812">Transmembrane</keyword>
<name>A0A4Q8QI05_9FLAO</name>
<comment type="subcellular location">
    <subcellularLocation>
        <location evidence="1">Cell membrane</location>
        <topology evidence="1">Multi-pass membrane protein</topology>
    </subcellularLocation>
</comment>
<evidence type="ECO:0000256" key="3">
    <source>
        <dbReference type="ARBA" id="ARBA00022475"/>
    </source>
</evidence>
<evidence type="ECO:0000313" key="8">
    <source>
        <dbReference type="EMBL" id="TAI48928.1"/>
    </source>
</evidence>
<dbReference type="EMBL" id="SGIU01000001">
    <property type="protein sequence ID" value="TAI48928.1"/>
    <property type="molecule type" value="Genomic_DNA"/>
</dbReference>
<evidence type="ECO:0000256" key="1">
    <source>
        <dbReference type="ARBA" id="ARBA00004651"/>
    </source>
</evidence>
<comment type="caution">
    <text evidence="8">The sequence shown here is derived from an EMBL/GenBank/DDBJ whole genome shotgun (WGS) entry which is preliminary data.</text>
</comment>
<keyword evidence="3" id="KW-1003">Cell membrane</keyword>
<dbReference type="RefSeq" id="WP_130609859.1">
    <property type="nucleotide sequence ID" value="NZ_SGIU01000001.1"/>
</dbReference>
<evidence type="ECO:0000313" key="9">
    <source>
        <dbReference type="Proteomes" id="UP000291981"/>
    </source>
</evidence>
<dbReference type="OrthoDB" id="9813193at2"/>
<proteinExistence type="inferred from homology"/>
<dbReference type="PANTHER" id="PTHR33452">
    <property type="entry name" value="OXIDOREDUCTASE CATD-RELATED"/>
    <property type="match status" value="1"/>
</dbReference>
<organism evidence="8 9">
    <name type="scientific">Flagellimonas allohymeniacidonis</name>
    <dbReference type="NCBI Taxonomy" id="2517819"/>
    <lineage>
        <taxon>Bacteria</taxon>
        <taxon>Pseudomonadati</taxon>
        <taxon>Bacteroidota</taxon>
        <taxon>Flavobacteriia</taxon>
        <taxon>Flavobacteriales</taxon>
        <taxon>Flavobacteriaceae</taxon>
        <taxon>Flagellimonas</taxon>
    </lineage>
</organism>
<evidence type="ECO:0000256" key="7">
    <source>
        <dbReference type="SAM" id="Phobius"/>
    </source>
</evidence>
<dbReference type="GO" id="GO:0005886">
    <property type="term" value="C:plasma membrane"/>
    <property type="evidence" value="ECO:0007669"/>
    <property type="project" value="UniProtKB-SubCell"/>
</dbReference>
<keyword evidence="5 7" id="KW-1133">Transmembrane helix</keyword>
<dbReference type="PANTHER" id="PTHR33452:SF1">
    <property type="entry name" value="INNER MEMBRANE PROTEIN YPHA-RELATED"/>
    <property type="match status" value="1"/>
</dbReference>
<gene>
    <name evidence="8" type="ORF">EW142_03795</name>
</gene>
<keyword evidence="6 7" id="KW-0472">Membrane</keyword>
<evidence type="ECO:0000256" key="5">
    <source>
        <dbReference type="ARBA" id="ARBA00022989"/>
    </source>
</evidence>
<feature type="transmembrane region" description="Helical" evidence="7">
    <location>
        <begin position="42"/>
        <end position="67"/>
    </location>
</feature>
<keyword evidence="9" id="KW-1185">Reference proteome</keyword>
<sequence length="125" mass="13637">MKNNTLVHVGLAILRILPSGFMLTHGFPKFQKLISGDTEFLSLFGMGSAPTLFLTVIGEFICPILLIIGFKTRWAAIPSAITMAVAAFVVHGGDPFGDKELALMYFTIFAVIFLLGPGKYSVDRR</sequence>
<dbReference type="Pfam" id="PF07681">
    <property type="entry name" value="DoxX"/>
    <property type="match status" value="1"/>
</dbReference>
<dbReference type="Proteomes" id="UP000291981">
    <property type="component" value="Unassembled WGS sequence"/>
</dbReference>
<feature type="transmembrane region" description="Helical" evidence="7">
    <location>
        <begin position="103"/>
        <end position="122"/>
    </location>
</feature>
<dbReference type="InterPro" id="IPR051907">
    <property type="entry name" value="DoxX-like_oxidoreductase"/>
</dbReference>
<evidence type="ECO:0000256" key="6">
    <source>
        <dbReference type="ARBA" id="ARBA00023136"/>
    </source>
</evidence>
<comment type="similarity">
    <text evidence="2">Belongs to the DoxX family.</text>
</comment>
<feature type="transmembrane region" description="Helical" evidence="7">
    <location>
        <begin position="74"/>
        <end position="91"/>
    </location>
</feature>
<evidence type="ECO:0000256" key="2">
    <source>
        <dbReference type="ARBA" id="ARBA00006679"/>
    </source>
</evidence>
<protein>
    <submittedName>
        <fullName evidence="8">DoxX family protein</fullName>
    </submittedName>
</protein>
<reference evidence="8 9" key="1">
    <citation type="submission" date="2019-02" db="EMBL/GenBank/DDBJ databases">
        <title>Draft genome sequence of Muricauda sp. 176CP4-71.</title>
        <authorList>
            <person name="Park J.-S."/>
        </authorList>
    </citation>
    <scope>NUCLEOTIDE SEQUENCE [LARGE SCALE GENOMIC DNA]</scope>
    <source>
        <strain evidence="8 9">176CP4-71</strain>
    </source>
</reference>